<dbReference type="OrthoDB" id="2430343at2759"/>
<dbReference type="InterPro" id="IPR013898">
    <property type="entry name" value="Atg43"/>
</dbReference>
<dbReference type="GO" id="GO:0140580">
    <property type="term" value="F:mitochondrion autophagosome adaptor activity"/>
    <property type="evidence" value="ECO:0007669"/>
    <property type="project" value="InterPro"/>
</dbReference>
<dbReference type="Proteomes" id="UP000790833">
    <property type="component" value="Unassembled WGS sequence"/>
</dbReference>
<dbReference type="AlphaFoldDB" id="A0A9P8AKF6"/>
<gene>
    <name evidence="1" type="ORF">KQ657_004208</name>
</gene>
<dbReference type="GO" id="GO:0000423">
    <property type="term" value="P:mitophagy"/>
    <property type="evidence" value="ECO:0007669"/>
    <property type="project" value="InterPro"/>
</dbReference>
<dbReference type="GeneID" id="66117582"/>
<comment type="caution">
    <text evidence="1">The sequence shown here is derived from an EMBL/GenBank/DDBJ whole genome shotgun (WGS) entry which is preliminary data.</text>
</comment>
<keyword evidence="2" id="KW-1185">Reference proteome</keyword>
<dbReference type="PANTHER" id="PTHR38699">
    <property type="entry name" value="CHROMOSOME 1, WHOLE GENOME SHOTGUN SEQUENCE"/>
    <property type="match status" value="1"/>
</dbReference>
<sequence>MNKPVDVSIPDLRFEQSFMRSLQVYSGKKEVKEEVKGLSDIELELLGEEIDLKEQLEVDDTLNMGPIGQITPSIVMYAIVKDQILMPLLQGFLWTGLLIVGRPFLRQVVLWGLQSGTYVANMVGLNRLHQRTYVM</sequence>
<name>A0A9P8AKF6_9ASCO</name>
<evidence type="ECO:0000313" key="1">
    <source>
        <dbReference type="EMBL" id="KAG7195092.1"/>
    </source>
</evidence>
<proteinExistence type="predicted"/>
<dbReference type="PANTHER" id="PTHR38699:SF1">
    <property type="entry name" value="MITOPHAGY RECEPTOR ATG43"/>
    <property type="match status" value="1"/>
</dbReference>
<evidence type="ECO:0000313" key="2">
    <source>
        <dbReference type="Proteomes" id="UP000790833"/>
    </source>
</evidence>
<reference evidence="1" key="1">
    <citation type="submission" date="2021-03" db="EMBL/GenBank/DDBJ databases">
        <authorList>
            <person name="Palmer J.M."/>
        </authorList>
    </citation>
    <scope>NUCLEOTIDE SEQUENCE</scope>
    <source>
        <strain evidence="1">ARV_011</strain>
    </source>
</reference>
<dbReference type="EMBL" id="JAHMUF010000005">
    <property type="protein sequence ID" value="KAG7195092.1"/>
    <property type="molecule type" value="Genomic_DNA"/>
</dbReference>
<protein>
    <submittedName>
        <fullName evidence="1">Uncharacterized protein</fullName>
    </submittedName>
</protein>
<dbReference type="RefSeq" id="XP_043050639.1">
    <property type="nucleotide sequence ID" value="XM_043194888.1"/>
</dbReference>
<accession>A0A9P8AKF6</accession>
<organism evidence="1 2">
    <name type="scientific">Scheffersomyces spartinae</name>
    <dbReference type="NCBI Taxonomy" id="45513"/>
    <lineage>
        <taxon>Eukaryota</taxon>
        <taxon>Fungi</taxon>
        <taxon>Dikarya</taxon>
        <taxon>Ascomycota</taxon>
        <taxon>Saccharomycotina</taxon>
        <taxon>Pichiomycetes</taxon>
        <taxon>Debaryomycetaceae</taxon>
        <taxon>Scheffersomyces</taxon>
    </lineage>
</organism>